<dbReference type="Pfam" id="PF12146">
    <property type="entry name" value="Hydrolase_4"/>
    <property type="match status" value="1"/>
</dbReference>
<proteinExistence type="predicted"/>
<reference evidence="2 3" key="1">
    <citation type="journal article" date="2012" name="J. Bacteriol.">
        <title>Genome Sequence of the Alkane-Degrading Bacterium Alcanivorax hongdengensis Type Strain A-11-3.</title>
        <authorList>
            <person name="Lai Q."/>
            <person name="Shao Z."/>
        </authorList>
    </citation>
    <scope>NUCLEOTIDE SEQUENCE [LARGE SCALE GENOMIC DNA]</scope>
    <source>
        <strain evidence="2 3">A-11-3</strain>
    </source>
</reference>
<keyword evidence="3" id="KW-1185">Reference proteome</keyword>
<dbReference type="InterPro" id="IPR051044">
    <property type="entry name" value="MAG_DAG_Lipase"/>
</dbReference>
<dbReference type="AlphaFoldDB" id="L0WI62"/>
<name>L0WI62_9GAMM</name>
<dbReference type="Gene3D" id="3.40.50.1820">
    <property type="entry name" value="alpha/beta hydrolase"/>
    <property type="match status" value="1"/>
</dbReference>
<dbReference type="PRINTS" id="PR00111">
    <property type="entry name" value="ABHYDROLASE"/>
</dbReference>
<dbReference type="InterPro" id="IPR022742">
    <property type="entry name" value="Hydrolase_4"/>
</dbReference>
<comment type="caution">
    <text evidence="2">The sequence shown here is derived from an EMBL/GenBank/DDBJ whole genome shotgun (WGS) entry which is preliminary data.</text>
</comment>
<dbReference type="GO" id="GO:0016787">
    <property type="term" value="F:hydrolase activity"/>
    <property type="evidence" value="ECO:0007669"/>
    <property type="project" value="UniProtKB-KW"/>
</dbReference>
<dbReference type="Proteomes" id="UP000010164">
    <property type="component" value="Unassembled WGS sequence"/>
</dbReference>
<keyword evidence="2" id="KW-0378">Hydrolase</keyword>
<dbReference type="PATRIC" id="fig|1177179.3.peg.19"/>
<evidence type="ECO:0000259" key="1">
    <source>
        <dbReference type="Pfam" id="PF12146"/>
    </source>
</evidence>
<evidence type="ECO:0000313" key="2">
    <source>
        <dbReference type="EMBL" id="EKF75847.1"/>
    </source>
</evidence>
<gene>
    <name evidence="2" type="ORF">A11A3_00095</name>
</gene>
<dbReference type="eggNOG" id="COG2267">
    <property type="taxonomic scope" value="Bacteria"/>
</dbReference>
<dbReference type="OrthoDB" id="9806902at2"/>
<dbReference type="EMBL" id="AMRJ01000001">
    <property type="protein sequence ID" value="EKF75847.1"/>
    <property type="molecule type" value="Genomic_DNA"/>
</dbReference>
<protein>
    <submittedName>
        <fullName evidence="2">Alpha/beta hydrolase</fullName>
    </submittedName>
</protein>
<sequence>MLMLLTGCAHTPSIPPALSPTVRLWQPDTAPRGVILGLHSFGDFSAAFDLTGQALARAGYVVQSYDQAGFGDRGLHGHWAGETRLVDEACQQIHQLADHYQQPVFLLGESLGGAVAMLAARQCPQQVAGLILAAPAVREGIRFRYGWNLLIGSAAAVWPSYPLTVERDPQDPTLAPDSALRLAEDPRVMRQVRMDTYWGLIKLADSASDMAAQLRQPTLLLYGGKDESVPRAGIDHLRQHLAEHLSWHYYPQGPHLLLQSRQWQDVTDDIRQWLADQSR</sequence>
<dbReference type="InterPro" id="IPR029058">
    <property type="entry name" value="AB_hydrolase_fold"/>
</dbReference>
<dbReference type="STRING" id="1177179.A11A3_00095"/>
<feature type="domain" description="Serine aminopeptidase S33" evidence="1">
    <location>
        <begin position="30"/>
        <end position="259"/>
    </location>
</feature>
<dbReference type="PANTHER" id="PTHR11614">
    <property type="entry name" value="PHOSPHOLIPASE-RELATED"/>
    <property type="match status" value="1"/>
</dbReference>
<accession>L0WI62</accession>
<dbReference type="InterPro" id="IPR000073">
    <property type="entry name" value="AB_hydrolase_1"/>
</dbReference>
<organism evidence="2 3">
    <name type="scientific">Alcanivorax hongdengensis A-11-3</name>
    <dbReference type="NCBI Taxonomy" id="1177179"/>
    <lineage>
        <taxon>Bacteria</taxon>
        <taxon>Pseudomonadati</taxon>
        <taxon>Pseudomonadota</taxon>
        <taxon>Gammaproteobacteria</taxon>
        <taxon>Oceanospirillales</taxon>
        <taxon>Alcanivoracaceae</taxon>
        <taxon>Alcanivorax</taxon>
    </lineage>
</organism>
<dbReference type="SUPFAM" id="SSF53474">
    <property type="entry name" value="alpha/beta-Hydrolases"/>
    <property type="match status" value="1"/>
</dbReference>
<evidence type="ECO:0000313" key="3">
    <source>
        <dbReference type="Proteomes" id="UP000010164"/>
    </source>
</evidence>